<reference evidence="15" key="1">
    <citation type="submission" date="2022-03" db="EMBL/GenBank/DDBJ databases">
        <authorList>
            <person name="Sayadi A."/>
        </authorList>
    </citation>
    <scope>NUCLEOTIDE SEQUENCE</scope>
</reference>
<feature type="transmembrane region" description="Helical" evidence="13">
    <location>
        <begin position="188"/>
        <end position="209"/>
    </location>
</feature>
<evidence type="ECO:0000259" key="14">
    <source>
        <dbReference type="Pfam" id="PF02517"/>
    </source>
</evidence>
<evidence type="ECO:0000256" key="3">
    <source>
        <dbReference type="ARBA" id="ARBA00022670"/>
    </source>
</evidence>
<evidence type="ECO:0000313" key="15">
    <source>
        <dbReference type="EMBL" id="CAH1957861.1"/>
    </source>
</evidence>
<evidence type="ECO:0000256" key="9">
    <source>
        <dbReference type="ARBA" id="ARBA00032607"/>
    </source>
</evidence>
<evidence type="ECO:0000256" key="10">
    <source>
        <dbReference type="ARBA" id="ARBA00047280"/>
    </source>
</evidence>
<dbReference type="PANTHER" id="PTHR13046:SF0">
    <property type="entry name" value="CAAX PRENYL PROTEASE 2"/>
    <property type="match status" value="1"/>
</dbReference>
<dbReference type="EC" id="3.4.26.1" evidence="11"/>
<feature type="transmembrane region" description="Helical" evidence="13">
    <location>
        <begin position="12"/>
        <end position="32"/>
    </location>
</feature>
<dbReference type="PANTHER" id="PTHR13046">
    <property type="entry name" value="PROTEASE U48 CAAX PRENYL PROTEASE RCE1"/>
    <property type="match status" value="1"/>
</dbReference>
<keyword evidence="6" id="KW-0256">Endoplasmic reticulum</keyword>
<evidence type="ECO:0000256" key="4">
    <source>
        <dbReference type="ARBA" id="ARBA00022692"/>
    </source>
</evidence>
<gene>
    <name evidence="15" type="ORF">ACAOBT_LOCUS2325</name>
</gene>
<dbReference type="InterPro" id="IPR039731">
    <property type="entry name" value="Rce1"/>
</dbReference>
<keyword evidence="3" id="KW-0645">Protease</keyword>
<sequence>MEQDFNELFKCFKSVFVCFFISVAYLASLHIWNSPYSRDHPSTIKKRFLSAFLMLFVSPVILYLGLDKQITDKVNLLEVLGLRTQGLCQAIFMPLFLTMILFLGPISMELYSGLSKVYTEEMYWYSNLTNLRWLRNHVVAPLSEEFTFRCCMLPLLIQCFSPTVAILMCPLFFGVAHFHLMLERIHHLGMSFSQALTISCFQFAYTTIFGMYSAYLFYRTGHFASIFIAHAYCNHMGFPEIMEITTYKRHKKIIVTSLFFIGFVAWCLLLKPLTEPSWYYHDPSWYKVAV</sequence>
<evidence type="ECO:0000256" key="1">
    <source>
        <dbReference type="ARBA" id="ARBA00004477"/>
    </source>
</evidence>
<protein>
    <recommendedName>
        <fullName evidence="12">CAAX prenyl protease 2</fullName>
        <ecNumber evidence="11">3.4.26.1</ecNumber>
    </recommendedName>
    <alternativeName>
        <fullName evidence="9">Farnesylated proteins-converting enzyme 2</fullName>
    </alternativeName>
</protein>
<dbReference type="Pfam" id="PF02517">
    <property type="entry name" value="Rce1-like"/>
    <property type="match status" value="1"/>
</dbReference>
<dbReference type="GO" id="GO:0005789">
    <property type="term" value="C:endoplasmic reticulum membrane"/>
    <property type="evidence" value="ECO:0007669"/>
    <property type="project" value="UniProtKB-SubCell"/>
</dbReference>
<dbReference type="GO" id="GO:0071586">
    <property type="term" value="P:CAAX-box protein processing"/>
    <property type="evidence" value="ECO:0007669"/>
    <property type="project" value="InterPro"/>
</dbReference>
<feature type="transmembrane region" description="Helical" evidence="13">
    <location>
        <begin position="155"/>
        <end position="176"/>
    </location>
</feature>
<evidence type="ECO:0000256" key="11">
    <source>
        <dbReference type="ARBA" id="ARBA00049729"/>
    </source>
</evidence>
<dbReference type="EMBL" id="CAKOFQ010006674">
    <property type="protein sequence ID" value="CAH1957861.1"/>
    <property type="molecule type" value="Genomic_DNA"/>
</dbReference>
<name>A0A9P0JV25_ACAOB</name>
<keyword evidence="16" id="KW-1185">Reference proteome</keyword>
<evidence type="ECO:0000313" key="16">
    <source>
        <dbReference type="Proteomes" id="UP001152888"/>
    </source>
</evidence>
<dbReference type="GO" id="GO:0004222">
    <property type="term" value="F:metalloendopeptidase activity"/>
    <property type="evidence" value="ECO:0007669"/>
    <property type="project" value="InterPro"/>
</dbReference>
<keyword evidence="8 13" id="KW-0472">Membrane</keyword>
<keyword evidence="5" id="KW-0378">Hydrolase</keyword>
<evidence type="ECO:0000256" key="5">
    <source>
        <dbReference type="ARBA" id="ARBA00022801"/>
    </source>
</evidence>
<feature type="transmembrane region" description="Helical" evidence="13">
    <location>
        <begin position="253"/>
        <end position="273"/>
    </location>
</feature>
<dbReference type="AlphaFoldDB" id="A0A9P0JV25"/>
<comment type="similarity">
    <text evidence="2">Belongs to the peptidase U48 family.</text>
</comment>
<comment type="catalytic activity">
    <reaction evidence="10">
        <text>Hydrolyzes the peptide bond -P2-(S-farnesyl or geranylgeranyl)C-P1'-P2'-P3'-COOH where P1' and P2' are amino acids with aliphatic sidechains and P3' is any C-terminal residue.</text>
        <dbReference type="EC" id="3.4.26.1"/>
    </reaction>
</comment>
<evidence type="ECO:0000256" key="7">
    <source>
        <dbReference type="ARBA" id="ARBA00022989"/>
    </source>
</evidence>
<evidence type="ECO:0000256" key="2">
    <source>
        <dbReference type="ARBA" id="ARBA00006897"/>
    </source>
</evidence>
<comment type="caution">
    <text evidence="15">The sequence shown here is derived from an EMBL/GenBank/DDBJ whole genome shotgun (WGS) entry which is preliminary data.</text>
</comment>
<proteinExistence type="inferred from homology"/>
<evidence type="ECO:0000256" key="12">
    <source>
        <dbReference type="ARBA" id="ARBA00049763"/>
    </source>
</evidence>
<evidence type="ECO:0000256" key="13">
    <source>
        <dbReference type="SAM" id="Phobius"/>
    </source>
</evidence>
<dbReference type="OrthoDB" id="271604at2759"/>
<evidence type="ECO:0000256" key="6">
    <source>
        <dbReference type="ARBA" id="ARBA00022824"/>
    </source>
</evidence>
<accession>A0A9P0JV25</accession>
<feature type="transmembrane region" description="Helical" evidence="13">
    <location>
        <begin position="48"/>
        <end position="66"/>
    </location>
</feature>
<dbReference type="Proteomes" id="UP001152888">
    <property type="component" value="Unassembled WGS sequence"/>
</dbReference>
<dbReference type="InterPro" id="IPR003675">
    <property type="entry name" value="Rce1/LyrA-like_dom"/>
</dbReference>
<keyword evidence="7 13" id="KW-1133">Transmembrane helix</keyword>
<feature type="transmembrane region" description="Helical" evidence="13">
    <location>
        <begin position="87"/>
        <end position="108"/>
    </location>
</feature>
<evidence type="ECO:0000256" key="8">
    <source>
        <dbReference type="ARBA" id="ARBA00023136"/>
    </source>
</evidence>
<organism evidence="15 16">
    <name type="scientific">Acanthoscelides obtectus</name>
    <name type="common">Bean weevil</name>
    <name type="synonym">Bruchus obtectus</name>
    <dbReference type="NCBI Taxonomy" id="200917"/>
    <lineage>
        <taxon>Eukaryota</taxon>
        <taxon>Metazoa</taxon>
        <taxon>Ecdysozoa</taxon>
        <taxon>Arthropoda</taxon>
        <taxon>Hexapoda</taxon>
        <taxon>Insecta</taxon>
        <taxon>Pterygota</taxon>
        <taxon>Neoptera</taxon>
        <taxon>Endopterygota</taxon>
        <taxon>Coleoptera</taxon>
        <taxon>Polyphaga</taxon>
        <taxon>Cucujiformia</taxon>
        <taxon>Chrysomeloidea</taxon>
        <taxon>Chrysomelidae</taxon>
        <taxon>Bruchinae</taxon>
        <taxon>Bruchini</taxon>
        <taxon>Acanthoscelides</taxon>
    </lineage>
</organism>
<feature type="domain" description="CAAX prenyl protease 2/Lysostaphin resistance protein A-like" evidence="14">
    <location>
        <begin position="131"/>
        <end position="235"/>
    </location>
</feature>
<comment type="subcellular location">
    <subcellularLocation>
        <location evidence="1">Endoplasmic reticulum membrane</location>
        <topology evidence="1">Multi-pass membrane protein</topology>
    </subcellularLocation>
</comment>
<keyword evidence="4 13" id="KW-0812">Transmembrane</keyword>